<keyword evidence="1 2" id="KW-0732">Signal</keyword>
<dbReference type="InterPro" id="IPR027385">
    <property type="entry name" value="Beta-barrel_OMP"/>
</dbReference>
<dbReference type="Gene3D" id="2.40.160.20">
    <property type="match status" value="1"/>
</dbReference>
<dbReference type="Pfam" id="PF13505">
    <property type="entry name" value="OMP_b-brl"/>
    <property type="match status" value="1"/>
</dbReference>
<sequence>MKKRSLAILAAAALFSSLAALADSASVTQTGAFVSINGGKSHFSVDRDVGGDARHPSEDRNSTGFGVLGGYRWVVARPFALGVEAGYVRLGSTTWKAHYGGLSLQYDDRDRTKVSAFLAGINGKWDLPYDFTITAHAGVAHVRAKADFTETGGLIFVPSTTARVQHSWSGNRLYGGVGFGYDFDENFGLTLNYDRYSFKADGPRDPGHTAHVGLLGLTAEYRFY</sequence>
<gene>
    <name evidence="4" type="ORF">HBF26_08490</name>
</gene>
<feature type="signal peptide" evidence="2">
    <location>
        <begin position="1"/>
        <end position="22"/>
    </location>
</feature>
<keyword evidence="5" id="KW-1185">Reference proteome</keyword>
<dbReference type="InterPro" id="IPR011250">
    <property type="entry name" value="OMP/PagP_B-barrel"/>
</dbReference>
<name>A0ABX0Q5F7_9GAMM</name>
<organism evidence="4 5">
    <name type="scientific">Luteibacter jiangsuensis</name>
    <dbReference type="NCBI Taxonomy" id="637577"/>
    <lineage>
        <taxon>Bacteria</taxon>
        <taxon>Pseudomonadati</taxon>
        <taxon>Pseudomonadota</taxon>
        <taxon>Gammaproteobacteria</taxon>
        <taxon>Lysobacterales</taxon>
        <taxon>Rhodanobacteraceae</taxon>
        <taxon>Luteibacter</taxon>
    </lineage>
</organism>
<protein>
    <submittedName>
        <fullName evidence="4">Autotransporter outer membrane beta-barrel domain-containing protein</fullName>
    </submittedName>
</protein>
<evidence type="ECO:0000259" key="3">
    <source>
        <dbReference type="Pfam" id="PF13505"/>
    </source>
</evidence>
<feature type="domain" description="Outer membrane protein beta-barrel" evidence="3">
    <location>
        <begin position="10"/>
        <end position="223"/>
    </location>
</feature>
<proteinExistence type="predicted"/>
<dbReference type="SUPFAM" id="SSF56925">
    <property type="entry name" value="OMPA-like"/>
    <property type="match status" value="1"/>
</dbReference>
<evidence type="ECO:0000313" key="4">
    <source>
        <dbReference type="EMBL" id="NID04922.1"/>
    </source>
</evidence>
<reference evidence="4 5" key="1">
    <citation type="journal article" date="2011" name="Curr. Microbiol.">
        <title>Luteibacter jiangsuensis sp. nov.: a methamidophos-degrading bacterium isolated from a methamidophos-manufacturing factory.</title>
        <authorList>
            <person name="Wang L."/>
            <person name="Wang G.L."/>
            <person name="Li S.P."/>
            <person name="Jiang J.D."/>
        </authorList>
    </citation>
    <scope>NUCLEOTIDE SEQUENCE [LARGE SCALE GENOMIC DNA]</scope>
    <source>
        <strain evidence="4 5">CGMCC 1.10133</strain>
    </source>
</reference>
<feature type="chain" id="PRO_5047071965" evidence="2">
    <location>
        <begin position="23"/>
        <end position="224"/>
    </location>
</feature>
<dbReference type="RefSeq" id="WP_167124998.1">
    <property type="nucleotide sequence ID" value="NZ_JAAQQR010000003.1"/>
</dbReference>
<accession>A0ABX0Q5F7</accession>
<evidence type="ECO:0000256" key="1">
    <source>
        <dbReference type="ARBA" id="ARBA00022729"/>
    </source>
</evidence>
<comment type="caution">
    <text evidence="4">The sequence shown here is derived from an EMBL/GenBank/DDBJ whole genome shotgun (WGS) entry which is preliminary data.</text>
</comment>
<dbReference type="EMBL" id="JAAQQR010000003">
    <property type="protein sequence ID" value="NID04922.1"/>
    <property type="molecule type" value="Genomic_DNA"/>
</dbReference>
<evidence type="ECO:0000313" key="5">
    <source>
        <dbReference type="Proteomes" id="UP001429601"/>
    </source>
</evidence>
<evidence type="ECO:0000256" key="2">
    <source>
        <dbReference type="SAM" id="SignalP"/>
    </source>
</evidence>
<dbReference type="Proteomes" id="UP001429601">
    <property type="component" value="Unassembled WGS sequence"/>
</dbReference>